<accession>A0A832H9Q1</accession>
<dbReference type="AlphaFoldDB" id="A0A832H9Q1"/>
<dbReference type="PANTHER" id="PTHR11626:SF2">
    <property type="entry name" value="SQUALENE SYNTHASE"/>
    <property type="match status" value="1"/>
</dbReference>
<dbReference type="Pfam" id="PF00494">
    <property type="entry name" value="SQS_PSY"/>
    <property type="match status" value="1"/>
</dbReference>
<dbReference type="EMBL" id="DSRD01000728">
    <property type="protein sequence ID" value="HGW94930.1"/>
    <property type="molecule type" value="Genomic_DNA"/>
</dbReference>
<dbReference type="InterPro" id="IPR008949">
    <property type="entry name" value="Isoprenoid_synthase_dom_sf"/>
</dbReference>
<dbReference type="GO" id="GO:0051996">
    <property type="term" value="F:squalene synthase [NAD(P)H] activity"/>
    <property type="evidence" value="ECO:0007669"/>
    <property type="project" value="InterPro"/>
</dbReference>
<dbReference type="Gene3D" id="1.10.600.10">
    <property type="entry name" value="Farnesyl Diphosphate Synthase"/>
    <property type="match status" value="1"/>
</dbReference>
<organism evidence="1">
    <name type="scientific">Oscillatoriales cyanobacterium SpSt-402</name>
    <dbReference type="NCBI Taxonomy" id="2282168"/>
    <lineage>
        <taxon>Bacteria</taxon>
        <taxon>Bacillati</taxon>
        <taxon>Cyanobacteriota</taxon>
        <taxon>Cyanophyceae</taxon>
        <taxon>Oscillatoriophycideae</taxon>
        <taxon>Oscillatoriales</taxon>
    </lineage>
</organism>
<proteinExistence type="predicted"/>
<dbReference type="SUPFAM" id="SSF48576">
    <property type="entry name" value="Terpenoid synthases"/>
    <property type="match status" value="1"/>
</dbReference>
<protein>
    <submittedName>
        <fullName evidence="1">Phytoene/squalene synthase family protein</fullName>
    </submittedName>
</protein>
<comment type="caution">
    <text evidence="1">The sequence shown here is derived from an EMBL/GenBank/DDBJ whole genome shotgun (WGS) entry which is preliminary data.</text>
</comment>
<reference evidence="1" key="1">
    <citation type="journal article" date="2020" name="mSystems">
        <title>Genome- and Community-Level Interaction Insights into Carbon Utilization and Element Cycling Functions of Hydrothermarchaeota in Hydrothermal Sediment.</title>
        <authorList>
            <person name="Zhou Z."/>
            <person name="Liu Y."/>
            <person name="Xu W."/>
            <person name="Pan J."/>
            <person name="Luo Z.H."/>
            <person name="Li M."/>
        </authorList>
    </citation>
    <scope>NUCLEOTIDE SEQUENCE [LARGE SCALE GENOMIC DNA]</scope>
    <source>
        <strain evidence="1">SpSt-402</strain>
    </source>
</reference>
<dbReference type="PANTHER" id="PTHR11626">
    <property type="entry name" value="FARNESYL-DIPHOSPHATE FARNESYLTRANSFERASE"/>
    <property type="match status" value="1"/>
</dbReference>
<name>A0A832H9Q1_9CYAN</name>
<evidence type="ECO:0000313" key="1">
    <source>
        <dbReference type="EMBL" id="HGW94930.1"/>
    </source>
</evidence>
<dbReference type="GO" id="GO:0045338">
    <property type="term" value="P:farnesyl diphosphate metabolic process"/>
    <property type="evidence" value="ECO:0007669"/>
    <property type="project" value="InterPro"/>
</dbReference>
<gene>
    <name evidence="1" type="ORF">ENR47_11700</name>
</gene>
<sequence>MNSGDIQEALQILETTSRTFFIPINRLPVGLKEAVASAYLCMRAIDEVEDSVDLDNSSKAQILKAISLKLQSTTRKSAVKDFDDLLSAYTQPLAEVSLRLGEWVALAPDSISHRIWDATAAMADRMAHWALTDWHIDTEADLDSYTFSVAGSVGLLLSDLWAWYDGTQTNRSEAIGFGRGLQTVNILRNCHEDKARGVNFFPQGWTNQDMQAYARQNLALADTYTQSLPKGPALDFCLIPLTLAYATLDVLSLGRPKLSRSQVMDLIKQVTSRS</sequence>
<dbReference type="InterPro" id="IPR002060">
    <property type="entry name" value="Squ/phyt_synthse"/>
</dbReference>
<dbReference type="InterPro" id="IPR044844">
    <property type="entry name" value="Trans_IPPS_euk-type"/>
</dbReference>